<evidence type="ECO:0000256" key="1">
    <source>
        <dbReference type="SAM" id="Phobius"/>
    </source>
</evidence>
<feature type="transmembrane region" description="Helical" evidence="1">
    <location>
        <begin position="95"/>
        <end position="117"/>
    </location>
</feature>
<dbReference type="EMBL" id="CP146275">
    <property type="protein sequence ID" value="WWT32604.1"/>
    <property type="molecule type" value="Genomic_DNA"/>
</dbReference>
<protein>
    <submittedName>
        <fullName evidence="2">Uncharacterized protein</fullName>
    </submittedName>
</protein>
<feature type="transmembrane region" description="Helical" evidence="1">
    <location>
        <begin position="60"/>
        <end position="83"/>
    </location>
</feature>
<proteinExistence type="predicted"/>
<feature type="transmembrane region" description="Helical" evidence="1">
    <location>
        <begin position="21"/>
        <end position="40"/>
    </location>
</feature>
<dbReference type="RefSeq" id="WP_338608026.1">
    <property type="nucleotide sequence ID" value="NZ_CP146275.1"/>
</dbReference>
<accession>A0ABZ2I2X5</accession>
<organism evidence="2 3">
    <name type="scientific">Pelagibacterium nitratireducens</name>
    <dbReference type="NCBI Taxonomy" id="1046114"/>
    <lineage>
        <taxon>Bacteria</taxon>
        <taxon>Pseudomonadati</taxon>
        <taxon>Pseudomonadota</taxon>
        <taxon>Alphaproteobacteria</taxon>
        <taxon>Hyphomicrobiales</taxon>
        <taxon>Devosiaceae</taxon>
        <taxon>Pelagibacterium</taxon>
    </lineage>
</organism>
<gene>
    <name evidence="2" type="ORF">V6617_16585</name>
</gene>
<dbReference type="Proteomes" id="UP001369958">
    <property type="component" value="Chromosome"/>
</dbReference>
<reference evidence="2 3" key="1">
    <citation type="submission" date="2024-02" db="EMBL/GenBank/DDBJ databases">
        <title>Complete genome sequence of Pelagibacterium nitratireducens ZH15.</title>
        <authorList>
            <person name="Zhao L.H."/>
        </authorList>
    </citation>
    <scope>NUCLEOTIDE SEQUENCE [LARGE SCALE GENOMIC DNA]</scope>
    <source>
        <strain evidence="2 3">ZH15</strain>
    </source>
</reference>
<name>A0ABZ2I2X5_9HYPH</name>
<keyword evidence="1" id="KW-1133">Transmembrane helix</keyword>
<evidence type="ECO:0000313" key="3">
    <source>
        <dbReference type="Proteomes" id="UP001369958"/>
    </source>
</evidence>
<keyword evidence="3" id="KW-1185">Reference proteome</keyword>
<keyword evidence="1" id="KW-0472">Membrane</keyword>
<sequence length="148" mass="15845">MLILPDLKSPSTRRASRRSAAIGFLGPIVGSLTVFASVMLAERIWLSSDFTTSFWSDLGFFLFFGWFVGFLPALVSAYVWFSVGCRLSHPLARTIAALIIGGISGAVLIWPMLLLFGHSFAPFSAFSFLGGVGGAVALAATALPWSDH</sequence>
<feature type="transmembrane region" description="Helical" evidence="1">
    <location>
        <begin position="123"/>
        <end position="145"/>
    </location>
</feature>
<evidence type="ECO:0000313" key="2">
    <source>
        <dbReference type="EMBL" id="WWT32604.1"/>
    </source>
</evidence>
<keyword evidence="1" id="KW-0812">Transmembrane</keyword>